<accession>A0A0E9TAQ3</accession>
<organism evidence="1">
    <name type="scientific">Anguilla anguilla</name>
    <name type="common">European freshwater eel</name>
    <name type="synonym">Muraena anguilla</name>
    <dbReference type="NCBI Taxonomy" id="7936"/>
    <lineage>
        <taxon>Eukaryota</taxon>
        <taxon>Metazoa</taxon>
        <taxon>Chordata</taxon>
        <taxon>Craniata</taxon>
        <taxon>Vertebrata</taxon>
        <taxon>Euteleostomi</taxon>
        <taxon>Actinopterygii</taxon>
        <taxon>Neopterygii</taxon>
        <taxon>Teleostei</taxon>
        <taxon>Anguilliformes</taxon>
        <taxon>Anguillidae</taxon>
        <taxon>Anguilla</taxon>
    </lineage>
</organism>
<dbReference type="EMBL" id="GBXM01058804">
    <property type="protein sequence ID" value="JAH49773.1"/>
    <property type="molecule type" value="Transcribed_RNA"/>
</dbReference>
<reference evidence="1" key="1">
    <citation type="submission" date="2014-11" db="EMBL/GenBank/DDBJ databases">
        <authorList>
            <person name="Amaro Gonzalez C."/>
        </authorList>
    </citation>
    <scope>NUCLEOTIDE SEQUENCE</scope>
</reference>
<sequence length="31" mass="3712">MLTRLFIVFIFSFINRHGGRSSQYESQHNPE</sequence>
<name>A0A0E9TAQ3_ANGAN</name>
<dbReference type="AlphaFoldDB" id="A0A0E9TAQ3"/>
<evidence type="ECO:0000313" key="1">
    <source>
        <dbReference type="EMBL" id="JAH49773.1"/>
    </source>
</evidence>
<reference evidence="1" key="2">
    <citation type="journal article" date="2015" name="Fish Shellfish Immunol.">
        <title>Early steps in the European eel (Anguilla anguilla)-Vibrio vulnificus interaction in the gills: Role of the RtxA13 toxin.</title>
        <authorList>
            <person name="Callol A."/>
            <person name="Pajuelo D."/>
            <person name="Ebbesson L."/>
            <person name="Teles M."/>
            <person name="MacKenzie S."/>
            <person name="Amaro C."/>
        </authorList>
    </citation>
    <scope>NUCLEOTIDE SEQUENCE</scope>
</reference>
<protein>
    <submittedName>
        <fullName evidence="1">Uncharacterized protein</fullName>
    </submittedName>
</protein>
<proteinExistence type="predicted"/>